<sequence length="372" mass="38682">ENAEPRLSPAEQYNVGDNYISGWFRLTMGGEEEFLPMYDGTGAVPASVGRAQVYTVAQQPSSQRLDVATFMEPSSRVRPAGDATVTYCASLSGRPYPQQFPACADSDEITSSQAPHWTPMRFAPSAPAGEMAVLEWTAENGGLRVDVPAGVRDVSGFDNLTFRAAPTVDGAADLTVTVVDGSGRSASTVVSEVSDALTPMPGTESPLNKTYLRMVQIPVADLQGVDTTDVRQVRLTGVGESGGAYLSDLSFSSPGVGTANTLDLPNLYVSDATVNEGQGPSSAKIALQLDEPADTVVSAYVEANGGESGAQRLAAPLTIVPGQTCAVFDVPVEGDRLTATEATTDVTVTAAAVTGASSADTFGRLTIREDDA</sequence>
<feature type="non-terminal residue" evidence="1">
    <location>
        <position position="1"/>
    </location>
</feature>
<keyword evidence="2" id="KW-1185">Reference proteome</keyword>
<dbReference type="Proteomes" id="UP001165561">
    <property type="component" value="Unassembled WGS sequence"/>
</dbReference>
<feature type="non-terminal residue" evidence="1">
    <location>
        <position position="372"/>
    </location>
</feature>
<protein>
    <submittedName>
        <fullName evidence="1">Uncharacterized protein</fullName>
    </submittedName>
</protein>
<proteinExistence type="predicted"/>
<organism evidence="1 2">
    <name type="scientific">Georgenia halotolerans</name>
    <dbReference type="NCBI Taxonomy" id="3028317"/>
    <lineage>
        <taxon>Bacteria</taxon>
        <taxon>Bacillati</taxon>
        <taxon>Actinomycetota</taxon>
        <taxon>Actinomycetes</taxon>
        <taxon>Micrococcales</taxon>
        <taxon>Bogoriellaceae</taxon>
        <taxon>Georgenia</taxon>
    </lineage>
</organism>
<evidence type="ECO:0000313" key="2">
    <source>
        <dbReference type="Proteomes" id="UP001165561"/>
    </source>
</evidence>
<evidence type="ECO:0000313" key="1">
    <source>
        <dbReference type="EMBL" id="MDD9205338.1"/>
    </source>
</evidence>
<dbReference type="EMBL" id="JARACI010000432">
    <property type="protein sequence ID" value="MDD9205338.1"/>
    <property type="molecule type" value="Genomic_DNA"/>
</dbReference>
<dbReference type="InterPro" id="IPR038081">
    <property type="entry name" value="CalX-like_sf"/>
</dbReference>
<name>A0ABT5TTE1_9MICO</name>
<dbReference type="SUPFAM" id="SSF141072">
    <property type="entry name" value="CalX-like"/>
    <property type="match status" value="1"/>
</dbReference>
<gene>
    <name evidence="1" type="ORF">PU560_02515</name>
</gene>
<reference evidence="1" key="1">
    <citation type="submission" date="2023-02" db="EMBL/GenBank/DDBJ databases">
        <title>Georgenia sp.10Sc9-8, isolated from a soil sample collected from the Taklamakan desert.</title>
        <authorList>
            <person name="Liu S."/>
        </authorList>
    </citation>
    <scope>NUCLEOTIDE SEQUENCE</scope>
    <source>
        <strain evidence="1">10Sc9-8</strain>
    </source>
</reference>
<accession>A0ABT5TTE1</accession>
<comment type="caution">
    <text evidence="1">The sequence shown here is derived from an EMBL/GenBank/DDBJ whole genome shotgun (WGS) entry which is preliminary data.</text>
</comment>